<evidence type="ECO:0000259" key="1">
    <source>
        <dbReference type="Pfam" id="PF12728"/>
    </source>
</evidence>
<dbReference type="OrthoDB" id="26212at2"/>
<dbReference type="InterPro" id="IPR009061">
    <property type="entry name" value="DNA-bd_dom_put_sf"/>
</dbReference>
<protein>
    <submittedName>
        <fullName evidence="2">Excisionase family DNA binding protein</fullName>
    </submittedName>
</protein>
<evidence type="ECO:0000313" key="3">
    <source>
        <dbReference type="Proteomes" id="UP000292958"/>
    </source>
</evidence>
<dbReference type="RefSeq" id="WP_130419294.1">
    <property type="nucleotide sequence ID" value="NZ_SHKW01000001.1"/>
</dbReference>
<dbReference type="InterPro" id="IPR010093">
    <property type="entry name" value="SinI_DNA-bd"/>
</dbReference>
<dbReference type="NCBIfam" id="TIGR01764">
    <property type="entry name" value="excise"/>
    <property type="match status" value="1"/>
</dbReference>
<keyword evidence="3" id="KW-1185">Reference proteome</keyword>
<sequence>MSPTAVLTPEIPSEAEAVLAKQTKEILAPRIGKNASLDLRAMNFASEPTVKIPASAARLLVQILDEMSRGNAVKIVPVHAELTTQEAADLLNVSRPTLIQMLDQGHIPFRKVGTHRRISFAKAMEYKRKLESDRKAALAELVAYDQEIGL</sequence>
<feature type="domain" description="Helix-turn-helix" evidence="1">
    <location>
        <begin position="82"/>
        <end position="120"/>
    </location>
</feature>
<dbReference type="InterPro" id="IPR041657">
    <property type="entry name" value="HTH_17"/>
</dbReference>
<accession>A0A4Q7YW15</accession>
<reference evidence="2 3" key="1">
    <citation type="submission" date="2019-02" db="EMBL/GenBank/DDBJ databases">
        <title>Genomic Encyclopedia of Archaeal and Bacterial Type Strains, Phase II (KMG-II): from individual species to whole genera.</title>
        <authorList>
            <person name="Goeker M."/>
        </authorList>
    </citation>
    <scope>NUCLEOTIDE SEQUENCE [LARGE SCALE GENOMIC DNA]</scope>
    <source>
        <strain evidence="2 3">DSM 18101</strain>
    </source>
</reference>
<name>A0A4Q7YW15_9BACT</name>
<dbReference type="SUPFAM" id="SSF46955">
    <property type="entry name" value="Putative DNA-binding domain"/>
    <property type="match status" value="1"/>
</dbReference>
<dbReference type="Pfam" id="PF12728">
    <property type="entry name" value="HTH_17"/>
    <property type="match status" value="1"/>
</dbReference>
<dbReference type="GO" id="GO:0003677">
    <property type="term" value="F:DNA binding"/>
    <property type="evidence" value="ECO:0007669"/>
    <property type="project" value="InterPro"/>
</dbReference>
<dbReference type="Proteomes" id="UP000292958">
    <property type="component" value="Unassembled WGS sequence"/>
</dbReference>
<dbReference type="EMBL" id="SHKW01000001">
    <property type="protein sequence ID" value="RZU41361.1"/>
    <property type="molecule type" value="Genomic_DNA"/>
</dbReference>
<proteinExistence type="predicted"/>
<organism evidence="2 3">
    <name type="scientific">Edaphobacter modestus</name>
    <dbReference type="NCBI Taxonomy" id="388466"/>
    <lineage>
        <taxon>Bacteria</taxon>
        <taxon>Pseudomonadati</taxon>
        <taxon>Acidobacteriota</taxon>
        <taxon>Terriglobia</taxon>
        <taxon>Terriglobales</taxon>
        <taxon>Acidobacteriaceae</taxon>
        <taxon>Edaphobacter</taxon>
    </lineage>
</organism>
<evidence type="ECO:0000313" key="2">
    <source>
        <dbReference type="EMBL" id="RZU41361.1"/>
    </source>
</evidence>
<dbReference type="AlphaFoldDB" id="A0A4Q7YW15"/>
<comment type="caution">
    <text evidence="2">The sequence shown here is derived from an EMBL/GenBank/DDBJ whole genome shotgun (WGS) entry which is preliminary data.</text>
</comment>
<gene>
    <name evidence="2" type="ORF">BDD14_2881</name>
</gene>